<reference evidence="1" key="1">
    <citation type="journal article" date="2016" name="Sci. Rep.">
        <title>Molecular characterization of firefly nuptial gifts: a multi-omics approach sheds light on postcopulatory sexual selection.</title>
        <authorList>
            <person name="Al-Wathiqui N."/>
            <person name="Fallon T.R."/>
            <person name="South A."/>
            <person name="Weng J.K."/>
            <person name="Lewis S.M."/>
        </authorList>
    </citation>
    <scope>NUCLEOTIDE SEQUENCE</scope>
</reference>
<dbReference type="AlphaFoldDB" id="A0A1Y1N085"/>
<name>A0A1Y1N085_PHOPY</name>
<organism evidence="1">
    <name type="scientific">Photinus pyralis</name>
    <name type="common">Common eastern firefly</name>
    <name type="synonym">Lampyris pyralis</name>
    <dbReference type="NCBI Taxonomy" id="7054"/>
    <lineage>
        <taxon>Eukaryota</taxon>
        <taxon>Metazoa</taxon>
        <taxon>Ecdysozoa</taxon>
        <taxon>Arthropoda</taxon>
        <taxon>Hexapoda</taxon>
        <taxon>Insecta</taxon>
        <taxon>Pterygota</taxon>
        <taxon>Neoptera</taxon>
        <taxon>Endopterygota</taxon>
        <taxon>Coleoptera</taxon>
        <taxon>Polyphaga</taxon>
        <taxon>Elateriformia</taxon>
        <taxon>Elateroidea</taxon>
        <taxon>Lampyridae</taxon>
        <taxon>Lampyrinae</taxon>
        <taxon>Photinus</taxon>
    </lineage>
</organism>
<evidence type="ECO:0000313" key="1">
    <source>
        <dbReference type="EMBL" id="JAV90838.1"/>
    </source>
</evidence>
<dbReference type="EMBL" id="GEZM01017204">
    <property type="protein sequence ID" value="JAV90838.1"/>
    <property type="molecule type" value="Transcribed_RNA"/>
</dbReference>
<protein>
    <submittedName>
        <fullName evidence="1">Uncharacterized protein</fullName>
    </submittedName>
</protein>
<proteinExistence type="predicted"/>
<sequence length="156" mass="17582">MIKDDESTSDRREIANHFAKHFSTAFVEGRIHENSFSTTSEIALAQFKITAEEVFGGLSAIDEFGSTGPDEIPPKFLKNCAQSIFLPLFLLFSSSLEKSVFPSAITTDQYPSSRLYRNFSNPLLSGSSPRLSRKCYRPINMLLQKGDLWKQTRFST</sequence>
<accession>A0A1Y1N085</accession>